<evidence type="ECO:0000256" key="55">
    <source>
        <dbReference type="ARBA" id="ARBA00049019"/>
    </source>
</evidence>
<dbReference type="GO" id="GO:0019171">
    <property type="term" value="F:(3R)-hydroxyacyl-[acyl-carrier-protein] dehydratase activity"/>
    <property type="evidence" value="ECO:0007669"/>
    <property type="project" value="UniProtKB-EC"/>
</dbReference>
<evidence type="ECO:0000256" key="31">
    <source>
        <dbReference type="ARBA" id="ARBA00023402"/>
    </source>
</evidence>
<dbReference type="CDD" id="cd08954">
    <property type="entry name" value="KR_1_FAS_SDR_x"/>
    <property type="match status" value="1"/>
</dbReference>
<comment type="catalytic activity">
    <reaction evidence="24">
        <text>(3R)-hydroxydodecanoyl-[ACP] = (2E)-dodecenoyl-[ACP] + H2O</text>
        <dbReference type="Rhea" id="RHEA:41876"/>
        <dbReference type="Rhea" id="RHEA-COMP:9642"/>
        <dbReference type="Rhea" id="RHEA-COMP:9643"/>
        <dbReference type="ChEBI" id="CHEBI:15377"/>
        <dbReference type="ChEBI" id="CHEBI:78470"/>
        <dbReference type="ChEBI" id="CHEBI:78472"/>
    </reaction>
    <physiologicalReaction direction="left-to-right" evidence="24">
        <dbReference type="Rhea" id="RHEA:41877"/>
    </physiologicalReaction>
</comment>
<comment type="catalytic activity">
    <reaction evidence="36">
        <text>a (3R)-hydroxyacyl-[ACP] + NADP(+) = a 3-oxoacyl-[ACP] + NADPH + H(+)</text>
        <dbReference type="Rhea" id="RHEA:17397"/>
        <dbReference type="Rhea" id="RHEA-COMP:9916"/>
        <dbReference type="Rhea" id="RHEA-COMP:9945"/>
        <dbReference type="ChEBI" id="CHEBI:15378"/>
        <dbReference type="ChEBI" id="CHEBI:57783"/>
        <dbReference type="ChEBI" id="CHEBI:58349"/>
        <dbReference type="ChEBI" id="CHEBI:78776"/>
        <dbReference type="ChEBI" id="CHEBI:78827"/>
        <dbReference type="EC" id="1.1.1.100"/>
    </reaction>
    <physiologicalReaction direction="right-to-left" evidence="36">
        <dbReference type="Rhea" id="RHEA:17399"/>
    </physiologicalReaction>
</comment>
<evidence type="ECO:0000256" key="16">
    <source>
        <dbReference type="ARBA" id="ARBA00022898"/>
    </source>
</evidence>
<comment type="catalytic activity">
    <reaction evidence="35">
        <text>hexanoyl-[ACP] + malonyl-[ACP] + H(+) = 3-oxooctanoyl-[ACP] + holo-[ACP] + CO2</text>
        <dbReference type="Rhea" id="RHEA:41836"/>
        <dbReference type="Rhea" id="RHEA-COMP:9623"/>
        <dbReference type="Rhea" id="RHEA-COMP:9632"/>
        <dbReference type="Rhea" id="RHEA-COMP:9633"/>
        <dbReference type="Rhea" id="RHEA-COMP:9685"/>
        <dbReference type="ChEBI" id="CHEBI:15378"/>
        <dbReference type="ChEBI" id="CHEBI:16526"/>
        <dbReference type="ChEBI" id="CHEBI:64479"/>
        <dbReference type="ChEBI" id="CHEBI:78449"/>
        <dbReference type="ChEBI" id="CHEBI:78459"/>
        <dbReference type="ChEBI" id="CHEBI:78460"/>
    </reaction>
    <physiologicalReaction direction="left-to-right" evidence="35">
        <dbReference type="Rhea" id="RHEA:41837"/>
    </physiologicalReaction>
</comment>
<dbReference type="InterPro" id="IPR050091">
    <property type="entry name" value="PKS_NRPS_Biosynth_Enz"/>
</dbReference>
<comment type="pathway">
    <text evidence="1">Lipid metabolism.</text>
</comment>
<evidence type="ECO:0000256" key="57">
    <source>
        <dbReference type="ARBA" id="ARBA00049171"/>
    </source>
</evidence>
<dbReference type="InterPro" id="IPR013968">
    <property type="entry name" value="PKS_KR"/>
</dbReference>
<dbReference type="EC" id="1.3.1.39" evidence="2"/>
<evidence type="ECO:0000256" key="1">
    <source>
        <dbReference type="ARBA" id="ARBA00005189"/>
    </source>
</evidence>
<dbReference type="SUPFAM" id="SSF51735">
    <property type="entry name" value="NAD(P)-binding Rossmann-fold domains"/>
    <property type="match status" value="2"/>
</dbReference>
<evidence type="ECO:0000256" key="5">
    <source>
        <dbReference type="ARBA" id="ARBA00012948"/>
    </source>
</evidence>
<keyword evidence="11" id="KW-0808">Transferase</keyword>
<comment type="catalytic activity">
    <reaction evidence="53">
        <text>hexadecanoyl-[ACP] + H2O = hexadecanoate + holo-[ACP] + H(+)</text>
        <dbReference type="Rhea" id="RHEA:41932"/>
        <dbReference type="Rhea" id="RHEA-COMP:9652"/>
        <dbReference type="Rhea" id="RHEA-COMP:9685"/>
        <dbReference type="ChEBI" id="CHEBI:7896"/>
        <dbReference type="ChEBI" id="CHEBI:15377"/>
        <dbReference type="ChEBI" id="CHEBI:15378"/>
        <dbReference type="ChEBI" id="CHEBI:64479"/>
        <dbReference type="ChEBI" id="CHEBI:78483"/>
        <dbReference type="EC" id="3.1.2.14"/>
    </reaction>
    <physiologicalReaction direction="left-to-right" evidence="53">
        <dbReference type="Rhea" id="RHEA:41933"/>
    </physiologicalReaction>
</comment>
<comment type="catalytic activity">
    <reaction evidence="51">
        <text>a 2,3-saturated acyl-[ACP] + NADP(+) = a (2E)-enoyl-[ACP] + NADPH + H(+)</text>
        <dbReference type="Rhea" id="RHEA:22564"/>
        <dbReference type="Rhea" id="RHEA-COMP:9925"/>
        <dbReference type="Rhea" id="RHEA-COMP:9926"/>
        <dbReference type="ChEBI" id="CHEBI:15378"/>
        <dbReference type="ChEBI" id="CHEBI:57783"/>
        <dbReference type="ChEBI" id="CHEBI:58349"/>
        <dbReference type="ChEBI" id="CHEBI:78784"/>
        <dbReference type="ChEBI" id="CHEBI:78785"/>
        <dbReference type="EC" id="1.3.1.39"/>
    </reaction>
    <physiologicalReaction direction="right-to-left" evidence="51">
        <dbReference type="Rhea" id="RHEA:22566"/>
    </physiologicalReaction>
</comment>
<comment type="catalytic activity">
    <reaction evidence="45">
        <text>hexadecanoyl-[ACP] + malonyl-[ACP] + H(+) = 3-oxooctadecanoyl-[ACP] + holo-[ACP] + CO2</text>
        <dbReference type="Rhea" id="RHEA:41916"/>
        <dbReference type="Rhea" id="RHEA-COMP:9623"/>
        <dbReference type="Rhea" id="RHEA-COMP:9652"/>
        <dbReference type="Rhea" id="RHEA-COMP:9653"/>
        <dbReference type="Rhea" id="RHEA-COMP:9685"/>
        <dbReference type="ChEBI" id="CHEBI:15378"/>
        <dbReference type="ChEBI" id="CHEBI:16526"/>
        <dbReference type="ChEBI" id="CHEBI:64479"/>
        <dbReference type="ChEBI" id="CHEBI:78449"/>
        <dbReference type="ChEBI" id="CHEBI:78483"/>
        <dbReference type="ChEBI" id="CHEBI:78487"/>
    </reaction>
    <physiologicalReaction direction="left-to-right" evidence="45">
        <dbReference type="Rhea" id="RHEA:41917"/>
    </physiologicalReaction>
</comment>
<dbReference type="InterPro" id="IPR009081">
    <property type="entry name" value="PP-bd_ACP"/>
</dbReference>
<evidence type="ECO:0000256" key="3">
    <source>
        <dbReference type="ARBA" id="ARBA00012480"/>
    </source>
</evidence>
<evidence type="ECO:0000256" key="47">
    <source>
        <dbReference type="ARBA" id="ARBA00048289"/>
    </source>
</evidence>
<evidence type="ECO:0000256" key="53">
    <source>
        <dbReference type="ARBA" id="ARBA00048704"/>
    </source>
</evidence>
<dbReference type="GO" id="GO:0016297">
    <property type="term" value="F:fatty acyl-[ACP] hydrolase activity"/>
    <property type="evidence" value="ECO:0007669"/>
    <property type="project" value="UniProtKB-EC"/>
</dbReference>
<dbReference type="SUPFAM" id="SSF47336">
    <property type="entry name" value="ACP-like"/>
    <property type="match status" value="1"/>
</dbReference>
<gene>
    <name evidence="66" type="ORF">NQ314_012613</name>
</gene>
<dbReference type="Pfam" id="PF00109">
    <property type="entry name" value="ketoacyl-synt"/>
    <property type="match status" value="1"/>
</dbReference>
<keyword evidence="19" id="KW-0520">NAD</keyword>
<comment type="catalytic activity">
    <reaction evidence="26">
        <text>(3R)-hydroxydecanoyl-[ACP] = (2E)-decenoyl-[ACP] + H2O</text>
        <dbReference type="Rhea" id="RHEA:41860"/>
        <dbReference type="Rhea" id="RHEA-COMP:9638"/>
        <dbReference type="Rhea" id="RHEA-COMP:9639"/>
        <dbReference type="ChEBI" id="CHEBI:15377"/>
        <dbReference type="ChEBI" id="CHEBI:78466"/>
        <dbReference type="ChEBI" id="CHEBI:78467"/>
    </reaction>
    <physiologicalReaction direction="left-to-right" evidence="26">
        <dbReference type="Rhea" id="RHEA:41861"/>
    </physiologicalReaction>
</comment>
<evidence type="ECO:0000256" key="27">
    <source>
        <dbReference type="ARBA" id="ARBA00023394"/>
    </source>
</evidence>
<dbReference type="Proteomes" id="UP001162156">
    <property type="component" value="Unassembled WGS sequence"/>
</dbReference>
<dbReference type="SMART" id="SM00822">
    <property type="entry name" value="PKS_KR"/>
    <property type="match status" value="1"/>
</dbReference>
<dbReference type="InterPro" id="IPR016039">
    <property type="entry name" value="Thiolase-like"/>
</dbReference>
<dbReference type="SMART" id="SM00823">
    <property type="entry name" value="PKS_PP"/>
    <property type="match status" value="1"/>
</dbReference>
<comment type="catalytic activity">
    <reaction evidence="47">
        <text>tetradecanoyl-[ACP] + H2O = tetradecanoate + holo-[ACP] + H(+)</text>
        <dbReference type="Rhea" id="RHEA:30123"/>
        <dbReference type="Rhea" id="RHEA-COMP:9648"/>
        <dbReference type="Rhea" id="RHEA-COMP:9685"/>
        <dbReference type="ChEBI" id="CHEBI:15377"/>
        <dbReference type="ChEBI" id="CHEBI:15378"/>
        <dbReference type="ChEBI" id="CHEBI:30807"/>
        <dbReference type="ChEBI" id="CHEBI:64479"/>
        <dbReference type="ChEBI" id="CHEBI:78477"/>
        <dbReference type="EC" id="3.1.2.14"/>
    </reaction>
    <physiologicalReaction direction="left-to-right" evidence="47">
        <dbReference type="Rhea" id="RHEA:30124"/>
    </physiologicalReaction>
</comment>
<dbReference type="Gene3D" id="3.40.47.10">
    <property type="match status" value="1"/>
</dbReference>
<dbReference type="Pfam" id="PF21149">
    <property type="entry name" value="FAS_pseudo-KR"/>
    <property type="match status" value="1"/>
</dbReference>
<evidence type="ECO:0000256" key="21">
    <source>
        <dbReference type="ARBA" id="ARBA00023160"/>
    </source>
</evidence>
<dbReference type="PROSITE" id="PS50075">
    <property type="entry name" value="CARRIER"/>
    <property type="match status" value="1"/>
</dbReference>
<evidence type="ECO:0000256" key="60">
    <source>
        <dbReference type="ARBA" id="ARBA00049422"/>
    </source>
</evidence>
<dbReference type="SUPFAM" id="SSF52151">
    <property type="entry name" value="FabD/lysophospholipase-like"/>
    <property type="match status" value="1"/>
</dbReference>
<evidence type="ECO:0000256" key="35">
    <source>
        <dbReference type="ARBA" id="ARBA00047394"/>
    </source>
</evidence>
<comment type="catalytic activity">
    <reaction evidence="59">
        <text>3-oxohexadecanoyl-[ACP] + NADPH + H(+) = (3R)-hydroxyhexadecanoyl-[ACP] + NADP(+)</text>
        <dbReference type="Rhea" id="RHEA:41904"/>
        <dbReference type="Rhea" id="RHEA-COMP:9649"/>
        <dbReference type="Rhea" id="RHEA-COMP:9650"/>
        <dbReference type="ChEBI" id="CHEBI:15378"/>
        <dbReference type="ChEBI" id="CHEBI:57783"/>
        <dbReference type="ChEBI" id="CHEBI:58349"/>
        <dbReference type="ChEBI" id="CHEBI:78478"/>
        <dbReference type="ChEBI" id="CHEBI:78480"/>
    </reaction>
    <physiologicalReaction direction="left-to-right" evidence="59">
        <dbReference type="Rhea" id="RHEA:41905"/>
    </physiologicalReaction>
</comment>
<evidence type="ECO:0000256" key="44">
    <source>
        <dbReference type="ARBA" id="ARBA00047961"/>
    </source>
</evidence>
<comment type="catalytic activity">
    <reaction evidence="63">
        <text>octanoyl-[ACP] + malonyl-[ACP] + H(+) = 3-oxodecanoyl-[ACP] + holo-[ACP] + CO2</text>
        <dbReference type="Rhea" id="RHEA:41852"/>
        <dbReference type="Rhea" id="RHEA-COMP:9623"/>
        <dbReference type="Rhea" id="RHEA-COMP:9636"/>
        <dbReference type="Rhea" id="RHEA-COMP:9637"/>
        <dbReference type="Rhea" id="RHEA-COMP:9685"/>
        <dbReference type="ChEBI" id="CHEBI:15378"/>
        <dbReference type="ChEBI" id="CHEBI:16526"/>
        <dbReference type="ChEBI" id="CHEBI:64479"/>
        <dbReference type="ChEBI" id="CHEBI:78449"/>
        <dbReference type="ChEBI" id="CHEBI:78463"/>
        <dbReference type="ChEBI" id="CHEBI:78464"/>
    </reaction>
    <physiologicalReaction direction="left-to-right" evidence="63">
        <dbReference type="Rhea" id="RHEA:41853"/>
    </physiologicalReaction>
</comment>
<evidence type="ECO:0000256" key="58">
    <source>
        <dbReference type="ARBA" id="ARBA00049263"/>
    </source>
</evidence>
<dbReference type="SUPFAM" id="SSF53474">
    <property type="entry name" value="alpha/beta-Hydrolases"/>
    <property type="match status" value="1"/>
</dbReference>
<evidence type="ECO:0000256" key="28">
    <source>
        <dbReference type="ARBA" id="ARBA00023398"/>
    </source>
</evidence>
<dbReference type="PROSITE" id="PS00606">
    <property type="entry name" value="KS3_1"/>
    <property type="match status" value="1"/>
</dbReference>
<evidence type="ECO:0000256" key="51">
    <source>
        <dbReference type="ARBA" id="ARBA00048650"/>
    </source>
</evidence>
<keyword evidence="14" id="KW-0276">Fatty acid metabolism</keyword>
<dbReference type="SMART" id="SM00825">
    <property type="entry name" value="PKS_KS"/>
    <property type="match status" value="1"/>
</dbReference>
<keyword evidence="22" id="KW-0511">Multifunctional enzyme</keyword>
<comment type="catalytic activity">
    <reaction evidence="62">
        <text>(2E)-decenoyl-[ACP] + NADPH + H(+) = decanoyl-[ACP] + NADP(+)</text>
        <dbReference type="Rhea" id="RHEA:41864"/>
        <dbReference type="Rhea" id="RHEA-COMP:9639"/>
        <dbReference type="Rhea" id="RHEA-COMP:9640"/>
        <dbReference type="ChEBI" id="CHEBI:15378"/>
        <dbReference type="ChEBI" id="CHEBI:57783"/>
        <dbReference type="ChEBI" id="CHEBI:58349"/>
        <dbReference type="ChEBI" id="CHEBI:78467"/>
        <dbReference type="ChEBI" id="CHEBI:78468"/>
    </reaction>
    <physiologicalReaction direction="left-to-right" evidence="62">
        <dbReference type="Rhea" id="RHEA:41865"/>
    </physiologicalReaction>
</comment>
<comment type="catalytic activity">
    <reaction evidence="57">
        <text>(2E)-tetradecenoyl-[ACP] + NADPH + H(+) = tetradecanoyl-[ACP] + NADP(+)</text>
        <dbReference type="Rhea" id="RHEA:41896"/>
        <dbReference type="Rhea" id="RHEA-COMP:9647"/>
        <dbReference type="Rhea" id="RHEA-COMP:9648"/>
        <dbReference type="ChEBI" id="CHEBI:15378"/>
        <dbReference type="ChEBI" id="CHEBI:57783"/>
        <dbReference type="ChEBI" id="CHEBI:58349"/>
        <dbReference type="ChEBI" id="CHEBI:78475"/>
        <dbReference type="ChEBI" id="CHEBI:78477"/>
    </reaction>
    <physiologicalReaction direction="left-to-right" evidence="57">
        <dbReference type="Rhea" id="RHEA:41897"/>
    </physiologicalReaction>
</comment>
<dbReference type="EC" id="3.1.2.14" evidence="3"/>
<sequence length="2188" mass="237905">MPARAPETTNGLVGNQFNDDIVISGISVTDDERRWPSGLYGLPTRTGKIKNLQHFDATFFGVHAKQADVMDPQLRMLLELTHEALIDAGVNPNDVKGSKTGVFIGVSDSESSEFWTQDPDQINGYGLTGCCRAMFPNRISYTFDFNGPSYAVDTACSSSLFALQQGITAIKTGQCDAAIVGGVNLLLKPTSSLQFHRLSMLSPQGMCKAFDASGNGYVRSEAAVVVYLQKASAARRVYATVLGAKTNTDGNKEQGITFPSGAMQNKLIREVYEEIGINPQEVSYVEAHGTGTKVGDPQEVNSIADFFCKNRKDPLLIGSVKSNMGHSEPASGLCSVAKIVIAMEAGMIPQNLHFKSPNKDIPALNDGRLKVVAKNEPWNGGIIAINSFGFGGANAHIVLRSNPKPKTAWPTGPIPRVVGVSGRTEDAVNNFLNKIEQNKSDEEFLALIDEIHSSNISGHGYRGYTVLNDPSVREVSQAPGDKRPIAFVFSGMGSQWPGMAKDLMQLDTFTNSLRKCSDALKSHGVNLEDILINGNETTFDNVLNSFISIAAMQVALTDVLKTVGIEPDVIVGHSVGEVGCAYADGTLTGEQAVLAAYSRGRAILESKLPQGQWQHSGTAFHSKYIAEAGPRLRKALDAIIPNPKPRSPRWISSSIPESAWGTPLALQSSAAYHVNNLLSPVLFHEALKHVPENAIVIEIAPTGLLQAILKRALGPKVTNISLVKRGHTDNIEFLLSAIGKIYVAGAQAKFGNLFHPVSFPVGKGTPMINSMVEWDHSIEWAVANFAGKGSRSGELVVDIDLSKESDQYLSDISLEDLAKLRNQDFEQLPVILENVQFHRATIMPKEGSVKFLINIFEGTGEFELCEGGSVAVSGKITVPEEVSKEVLNLSKPQIKSERDILQLDAADIYKELRLRGYDYEVGKLKWDNNWISFIDTMLQFSILGQDTRELYLPTRLQRAVIDPQQHLQFIQGLPEGENVPVHMYRNIGVIKSAGIELRGMKASLAPRRQQAQASPKLEKYQFVPYENNQQLAEDSEKNKTHALTVLLQTVLENSSGALKLKVFEIGNDKPIESVLSPAITNILEREPMLSVEATVVTAGPVDTSSLEAHEIKHTIRDVNSSPVAQDAHLVVASDLLAYDLKNVLENAAASLKTGGFILLEEARGPIDVKKLTSVGLEVVKHSSEELTGLVGLVNCLKQEPGGSNLRSLFIQDTNAPKFSLSAYESQLKKDLVHNILKKKVWGSYRHILLDQFNDSGKLQVEHAYINTLTRGDLASLRWIEGPLGYYKGDSPSTELCHVYYAPLNFRDIMLATGKLPPDALPGDLAGQDCILGLEFSGRDSRGKRVNGYGFLWEIPEKWNLEEAATIPVVYGTSYYALIVRGGMKPGESVLIHAGTGGVGLASISIALSMGCTVFTTVSSQAKRDFLKKTFPQLEDENIGNSRDTSFEQLILSQTNGRGVDLVLNSLAAHQLQASVRCLAIGGRFLEIGKVDLSNNSPLGMSIFLKNTTFHGILLDALFDSDSPQKKEVFRLVTHGIASGAVRPLPKTVYNENQVEQAFRYMASGKHIGKVLLKIRDEECRKTQSPTTKTVNAIPRTYMDPEKSYILVGGLGGFGLELANWLITRGATKLVLTSRSGIKTGYQSLCIRRWRGQGVNVHVSTADATTEKGARRLLEEASELGPIGGIFNLAVVLRDALMENQSEADFKTVSKPKVDGSKQLDAASRILAPHLDYFVNFSSVSCGRGNAGQANYGLANSAMERIAEARQAAGLPGVAIQWGAIVGGTLPQRMSSCLSTMDLFLQQPNAVVASMVLAEKHKGTIANQVSLTDAVANILGIKNAATVTTSASLADLGMDSLMGAEIKQTLERNYDLVLSAQEIRALTFGRLIELSTGEGSAPVEIPGPKDNNVQYDQTAEIIPTKTLIQLTSKSTDNKKQPVFVLHPIEGVVKALETLAKNIDAPVYGLQCTSNTPLTSITDLAKFYITQIKLVQSKGPYTLIGYSFGACVAFEMGVWLEKHNEKAKLLLLDGSPSYVATHTGKARSKIQGNTAAEQSEVLIYFILQFKEIDQQKIVAELTALKNWDERLARTLQILSGATPYPADQIAAAATSFYGKLTAADKYKPTGQFAGSVTLVKAIDNYVQMGEDYGLSEICKQKVRIETLKGNHRSILNGNSVEKIRISYTAFLKYN</sequence>
<evidence type="ECO:0000256" key="2">
    <source>
        <dbReference type="ARBA" id="ARBA00012004"/>
    </source>
</evidence>
<dbReference type="Gene3D" id="1.10.287.1960">
    <property type="match status" value="1"/>
</dbReference>
<dbReference type="InterPro" id="IPR029058">
    <property type="entry name" value="AB_hydrolase_fold"/>
</dbReference>
<evidence type="ECO:0000256" key="22">
    <source>
        <dbReference type="ARBA" id="ARBA00023268"/>
    </source>
</evidence>
<evidence type="ECO:0000256" key="13">
    <source>
        <dbReference type="ARBA" id="ARBA00022801"/>
    </source>
</evidence>
<evidence type="ECO:0000256" key="43">
    <source>
        <dbReference type="ARBA" id="ARBA00047953"/>
    </source>
</evidence>
<comment type="catalytic activity">
    <reaction evidence="55">
        <text>(2E)-octadecenoyl-[ACP] + NADPH + H(+) = octadecanoyl-[ACP] + NADP(+)</text>
        <dbReference type="Rhea" id="RHEA:41928"/>
        <dbReference type="Rhea" id="RHEA-COMP:9655"/>
        <dbReference type="Rhea" id="RHEA-COMP:9656"/>
        <dbReference type="ChEBI" id="CHEBI:15378"/>
        <dbReference type="ChEBI" id="CHEBI:57783"/>
        <dbReference type="ChEBI" id="CHEBI:58349"/>
        <dbReference type="ChEBI" id="CHEBI:78489"/>
        <dbReference type="ChEBI" id="CHEBI:78495"/>
    </reaction>
    <physiologicalReaction direction="left-to-right" evidence="55">
        <dbReference type="Rhea" id="RHEA:41929"/>
    </physiologicalReaction>
</comment>
<evidence type="ECO:0000256" key="14">
    <source>
        <dbReference type="ARBA" id="ARBA00022832"/>
    </source>
</evidence>
<evidence type="ECO:0000256" key="63">
    <source>
        <dbReference type="ARBA" id="ARBA00049533"/>
    </source>
</evidence>
<comment type="catalytic activity">
    <reaction evidence="30">
        <text>(3R)-hydroxyhexadecanoyl-[ACP] = (2E)-hexadecenoyl-[ACP] + H2O</text>
        <dbReference type="Rhea" id="RHEA:41908"/>
        <dbReference type="Rhea" id="RHEA-COMP:9650"/>
        <dbReference type="Rhea" id="RHEA-COMP:9651"/>
        <dbReference type="ChEBI" id="CHEBI:15377"/>
        <dbReference type="ChEBI" id="CHEBI:78480"/>
        <dbReference type="ChEBI" id="CHEBI:78481"/>
    </reaction>
    <physiologicalReaction direction="left-to-right" evidence="30">
        <dbReference type="Rhea" id="RHEA:41909"/>
    </physiologicalReaction>
</comment>
<evidence type="ECO:0000256" key="25">
    <source>
        <dbReference type="ARBA" id="ARBA00023373"/>
    </source>
</evidence>
<name>A0AAV8XAP2_9CUCU</name>
<dbReference type="Pfam" id="PF00975">
    <property type="entry name" value="Thioesterase"/>
    <property type="match status" value="1"/>
</dbReference>
<keyword evidence="15" id="KW-0521">NADP</keyword>
<dbReference type="EMBL" id="JANEYF010003511">
    <property type="protein sequence ID" value="KAJ8935858.1"/>
    <property type="molecule type" value="Genomic_DNA"/>
</dbReference>
<accession>A0AAV8XAP2</accession>
<dbReference type="SMART" id="SM00827">
    <property type="entry name" value="PKS_AT"/>
    <property type="match status" value="1"/>
</dbReference>
<reference evidence="66" key="1">
    <citation type="journal article" date="2023" name="Insect Mol. Biol.">
        <title>Genome sequencing provides insights into the evolution of gene families encoding plant cell wall-degrading enzymes in longhorned beetles.</title>
        <authorList>
            <person name="Shin N.R."/>
            <person name="Okamura Y."/>
            <person name="Kirsch R."/>
            <person name="Pauchet Y."/>
        </authorList>
    </citation>
    <scope>NUCLEOTIDE SEQUENCE</scope>
    <source>
        <strain evidence="66">RBIC_L_NR</strain>
    </source>
</reference>
<evidence type="ECO:0000256" key="45">
    <source>
        <dbReference type="ARBA" id="ARBA00048051"/>
    </source>
</evidence>
<evidence type="ECO:0000256" key="38">
    <source>
        <dbReference type="ARBA" id="ARBA00047451"/>
    </source>
</evidence>
<dbReference type="GO" id="GO:0006633">
    <property type="term" value="P:fatty acid biosynthetic process"/>
    <property type="evidence" value="ECO:0007669"/>
    <property type="project" value="UniProtKB-KW"/>
</dbReference>
<comment type="catalytic activity">
    <reaction evidence="29">
        <text>(3R)-hydroxyoctadecanoyl-[ACP] = (2E)-octadecenoyl-[ACP] + H2O</text>
        <dbReference type="Rhea" id="RHEA:41924"/>
        <dbReference type="Rhea" id="RHEA-COMP:9654"/>
        <dbReference type="Rhea" id="RHEA-COMP:9655"/>
        <dbReference type="ChEBI" id="CHEBI:15377"/>
        <dbReference type="ChEBI" id="CHEBI:78488"/>
        <dbReference type="ChEBI" id="CHEBI:78489"/>
    </reaction>
    <physiologicalReaction direction="left-to-right" evidence="29">
        <dbReference type="Rhea" id="RHEA:41925"/>
    </physiologicalReaction>
</comment>
<dbReference type="Gene3D" id="3.10.129.110">
    <property type="entry name" value="Polyketide synthase dehydratase"/>
    <property type="match status" value="1"/>
</dbReference>
<evidence type="ECO:0000256" key="20">
    <source>
        <dbReference type="ARBA" id="ARBA00023098"/>
    </source>
</evidence>
<dbReference type="SUPFAM" id="SSF53901">
    <property type="entry name" value="Thiolase-like"/>
    <property type="match status" value="1"/>
</dbReference>
<comment type="catalytic activity">
    <reaction evidence="60">
        <text>3-oxooctanoyl-[ACP] + NADPH + H(+) = (3R)-hydroxyoctanoyl-[ACP] + NADP(+)</text>
        <dbReference type="Rhea" id="RHEA:41840"/>
        <dbReference type="Rhea" id="RHEA-COMP:9633"/>
        <dbReference type="Rhea" id="RHEA-COMP:9634"/>
        <dbReference type="ChEBI" id="CHEBI:15378"/>
        <dbReference type="ChEBI" id="CHEBI:57783"/>
        <dbReference type="ChEBI" id="CHEBI:58349"/>
        <dbReference type="ChEBI" id="CHEBI:78460"/>
        <dbReference type="ChEBI" id="CHEBI:78461"/>
    </reaction>
    <physiologicalReaction direction="left-to-right" evidence="60">
        <dbReference type="Rhea" id="RHEA:41841"/>
    </physiologicalReaction>
</comment>
<organism evidence="66 67">
    <name type="scientific">Rhamnusium bicolor</name>
    <dbReference type="NCBI Taxonomy" id="1586634"/>
    <lineage>
        <taxon>Eukaryota</taxon>
        <taxon>Metazoa</taxon>
        <taxon>Ecdysozoa</taxon>
        <taxon>Arthropoda</taxon>
        <taxon>Hexapoda</taxon>
        <taxon>Insecta</taxon>
        <taxon>Pterygota</taxon>
        <taxon>Neoptera</taxon>
        <taxon>Endopterygota</taxon>
        <taxon>Coleoptera</taxon>
        <taxon>Polyphaga</taxon>
        <taxon>Cucujiformia</taxon>
        <taxon>Chrysomeloidea</taxon>
        <taxon>Cerambycidae</taxon>
        <taxon>Lepturinae</taxon>
        <taxon>Rhagiini</taxon>
        <taxon>Rhamnusium</taxon>
    </lineage>
</organism>
<evidence type="ECO:0000256" key="33">
    <source>
        <dbReference type="ARBA" id="ARBA00044883"/>
    </source>
</evidence>
<evidence type="ECO:0000256" key="10">
    <source>
        <dbReference type="ARBA" id="ARBA00022553"/>
    </source>
</evidence>
<dbReference type="Gene3D" id="3.40.50.1820">
    <property type="entry name" value="alpha/beta hydrolase"/>
    <property type="match status" value="2"/>
</dbReference>
<comment type="catalytic activity">
    <reaction evidence="25">
        <text>(3R)-hydroxyhexanoyl-[ACP] = (2E)-hexenoyl-[ACP] + H2O</text>
        <dbReference type="Rhea" id="RHEA:41828"/>
        <dbReference type="Rhea" id="RHEA-COMP:9630"/>
        <dbReference type="Rhea" id="RHEA-COMP:9631"/>
        <dbReference type="ChEBI" id="CHEBI:15377"/>
        <dbReference type="ChEBI" id="CHEBI:78457"/>
        <dbReference type="ChEBI" id="CHEBI:78458"/>
    </reaction>
    <physiologicalReaction direction="left-to-right" evidence="25">
        <dbReference type="Rhea" id="RHEA:41829"/>
    </physiologicalReaction>
</comment>
<keyword evidence="8" id="KW-0596">Phosphopantetheine</keyword>
<comment type="catalytic activity">
    <reaction evidence="37">
        <text>3-oxodecanoyl-[ACP] + NADPH + H(+) = (3R)-hydroxydecanoyl-[ACP] + NADP(+)</text>
        <dbReference type="Rhea" id="RHEA:41856"/>
        <dbReference type="Rhea" id="RHEA-COMP:9637"/>
        <dbReference type="Rhea" id="RHEA-COMP:9638"/>
        <dbReference type="ChEBI" id="CHEBI:15378"/>
        <dbReference type="ChEBI" id="CHEBI:57783"/>
        <dbReference type="ChEBI" id="CHEBI:58349"/>
        <dbReference type="ChEBI" id="CHEBI:78464"/>
        <dbReference type="ChEBI" id="CHEBI:78466"/>
    </reaction>
    <physiologicalReaction direction="left-to-right" evidence="37">
        <dbReference type="Rhea" id="RHEA:41857"/>
    </physiologicalReaction>
</comment>
<comment type="catalytic activity">
    <reaction evidence="54">
        <text>3-oxotetradecanoyl-[ACP] + NADPH + H(+) = (3R)-hydroxytetradecanoyl-[ACP] + NADP(+)</text>
        <dbReference type="Rhea" id="RHEA:41888"/>
        <dbReference type="Rhea" id="RHEA-COMP:9645"/>
        <dbReference type="Rhea" id="RHEA-COMP:9646"/>
        <dbReference type="ChEBI" id="CHEBI:15378"/>
        <dbReference type="ChEBI" id="CHEBI:57783"/>
        <dbReference type="ChEBI" id="CHEBI:58349"/>
        <dbReference type="ChEBI" id="CHEBI:78473"/>
        <dbReference type="ChEBI" id="CHEBI:78474"/>
    </reaction>
    <physiologicalReaction direction="left-to-right" evidence="54">
        <dbReference type="Rhea" id="RHEA:41889"/>
    </physiologicalReaction>
</comment>
<dbReference type="Gene3D" id="3.90.180.10">
    <property type="entry name" value="Medium-chain alcohol dehydrogenases, catalytic domain"/>
    <property type="match status" value="1"/>
</dbReference>
<comment type="catalytic activity">
    <reaction evidence="61">
        <text>butanoyl-[ACP] + malonyl-[ACP] + H(+) = 3-oxohexanoyl-[ACP] + holo-[ACP] + CO2</text>
        <dbReference type="Rhea" id="RHEA:41820"/>
        <dbReference type="Rhea" id="RHEA-COMP:9623"/>
        <dbReference type="Rhea" id="RHEA-COMP:9628"/>
        <dbReference type="Rhea" id="RHEA-COMP:9629"/>
        <dbReference type="Rhea" id="RHEA-COMP:9685"/>
        <dbReference type="ChEBI" id="CHEBI:15378"/>
        <dbReference type="ChEBI" id="CHEBI:16526"/>
        <dbReference type="ChEBI" id="CHEBI:64479"/>
        <dbReference type="ChEBI" id="CHEBI:78449"/>
        <dbReference type="ChEBI" id="CHEBI:78454"/>
        <dbReference type="ChEBI" id="CHEBI:78456"/>
    </reaction>
    <physiologicalReaction direction="left-to-right" evidence="61">
        <dbReference type="Rhea" id="RHEA:41821"/>
    </physiologicalReaction>
</comment>
<evidence type="ECO:0000256" key="52">
    <source>
        <dbReference type="ARBA" id="ARBA00048691"/>
    </source>
</evidence>
<evidence type="ECO:0000256" key="46">
    <source>
        <dbReference type="ARBA" id="ARBA00048281"/>
    </source>
</evidence>
<evidence type="ECO:0000256" key="48">
    <source>
        <dbReference type="ARBA" id="ARBA00048420"/>
    </source>
</evidence>
<dbReference type="InterPro" id="IPR016035">
    <property type="entry name" value="Acyl_Trfase/lysoPLipase"/>
</dbReference>
<comment type="catalytic activity">
    <reaction evidence="41">
        <text>(2E)-hexadecenoyl-[ACP] + NADPH + H(+) = hexadecanoyl-[ACP] + NADP(+)</text>
        <dbReference type="Rhea" id="RHEA:41912"/>
        <dbReference type="Rhea" id="RHEA-COMP:9651"/>
        <dbReference type="Rhea" id="RHEA-COMP:9652"/>
        <dbReference type="ChEBI" id="CHEBI:15378"/>
        <dbReference type="ChEBI" id="CHEBI:57783"/>
        <dbReference type="ChEBI" id="CHEBI:58349"/>
        <dbReference type="ChEBI" id="CHEBI:78481"/>
        <dbReference type="ChEBI" id="CHEBI:78483"/>
    </reaction>
    <physiologicalReaction direction="left-to-right" evidence="41">
        <dbReference type="Rhea" id="RHEA:41913"/>
    </physiologicalReaction>
</comment>
<comment type="catalytic activity">
    <reaction evidence="52">
        <text>holo-[ACP] + acetyl-CoA = acetyl-[ACP] + CoA</text>
        <dbReference type="Rhea" id="RHEA:41788"/>
        <dbReference type="Rhea" id="RHEA-COMP:9621"/>
        <dbReference type="Rhea" id="RHEA-COMP:9685"/>
        <dbReference type="ChEBI" id="CHEBI:57287"/>
        <dbReference type="ChEBI" id="CHEBI:57288"/>
        <dbReference type="ChEBI" id="CHEBI:64479"/>
        <dbReference type="ChEBI" id="CHEBI:78446"/>
        <dbReference type="EC" id="2.3.1.38"/>
    </reaction>
    <physiologicalReaction direction="left-to-right" evidence="52">
        <dbReference type="Rhea" id="RHEA:41789"/>
    </physiologicalReaction>
</comment>
<dbReference type="Gene3D" id="3.40.50.720">
    <property type="entry name" value="NAD(P)-binding Rossmann-like Domain"/>
    <property type="match status" value="1"/>
</dbReference>
<evidence type="ECO:0000256" key="6">
    <source>
        <dbReference type="ARBA" id="ARBA00013191"/>
    </source>
</evidence>
<protein>
    <recommendedName>
        <fullName evidence="7">Fatty acid synthase</fullName>
        <ecNumber evidence="5">1.1.1.100</ecNumber>
        <ecNumber evidence="2">1.3.1.39</ecNumber>
        <ecNumber evidence="6">2.3.1.41</ecNumber>
        <ecNumber evidence="4">2.3.1.85</ecNumber>
        <ecNumber evidence="3">3.1.2.14</ecNumber>
    </recommendedName>
</protein>
<comment type="catalytic activity">
    <reaction evidence="23">
        <text>(3R)-hydroxyoctanoyl-[ACP] = (2E)-octenoyl-[ACP] + H2O</text>
        <dbReference type="Rhea" id="RHEA:41844"/>
        <dbReference type="Rhea" id="RHEA-COMP:9634"/>
        <dbReference type="Rhea" id="RHEA-COMP:9635"/>
        <dbReference type="ChEBI" id="CHEBI:15377"/>
        <dbReference type="ChEBI" id="CHEBI:78461"/>
        <dbReference type="ChEBI" id="CHEBI:78462"/>
    </reaction>
    <physiologicalReaction direction="left-to-right" evidence="23">
        <dbReference type="Rhea" id="RHEA:41845"/>
    </physiologicalReaction>
</comment>
<dbReference type="InterPro" id="IPR014030">
    <property type="entry name" value="Ketoacyl_synth_N"/>
</dbReference>
<evidence type="ECO:0000256" key="37">
    <source>
        <dbReference type="ARBA" id="ARBA00047440"/>
    </source>
</evidence>
<comment type="catalytic activity">
    <reaction evidence="31">
        <text>(3R)-hydroxybutanoyl-[ACP] = (2E)-butenoyl-[ACP] + H2O</text>
        <dbReference type="Rhea" id="RHEA:41808"/>
        <dbReference type="Rhea" id="RHEA-COMP:9626"/>
        <dbReference type="Rhea" id="RHEA-COMP:9627"/>
        <dbReference type="ChEBI" id="CHEBI:15377"/>
        <dbReference type="ChEBI" id="CHEBI:78451"/>
        <dbReference type="ChEBI" id="CHEBI:78453"/>
    </reaction>
    <physiologicalReaction direction="left-to-right" evidence="31">
        <dbReference type="Rhea" id="RHEA:41809"/>
    </physiologicalReaction>
</comment>
<evidence type="ECO:0000256" key="42">
    <source>
        <dbReference type="ARBA" id="ARBA00047897"/>
    </source>
</evidence>
<dbReference type="EC" id="1.1.1.100" evidence="5"/>
<evidence type="ECO:0000256" key="62">
    <source>
        <dbReference type="ARBA" id="ARBA00049521"/>
    </source>
</evidence>
<evidence type="ECO:0000256" key="36">
    <source>
        <dbReference type="ARBA" id="ARBA00047400"/>
    </source>
</evidence>
<dbReference type="InterPro" id="IPR014043">
    <property type="entry name" value="Acyl_transferase_dom"/>
</dbReference>
<comment type="catalytic activity">
    <reaction evidence="44">
        <text>acetyl-[ACP] + malonyl-[ACP] + H(+) = 3-oxobutanoyl-[ACP] + holo-[ACP] + CO2</text>
        <dbReference type="Rhea" id="RHEA:41800"/>
        <dbReference type="Rhea" id="RHEA-COMP:9621"/>
        <dbReference type="Rhea" id="RHEA-COMP:9623"/>
        <dbReference type="Rhea" id="RHEA-COMP:9625"/>
        <dbReference type="Rhea" id="RHEA-COMP:9685"/>
        <dbReference type="ChEBI" id="CHEBI:15378"/>
        <dbReference type="ChEBI" id="CHEBI:16526"/>
        <dbReference type="ChEBI" id="CHEBI:64479"/>
        <dbReference type="ChEBI" id="CHEBI:78446"/>
        <dbReference type="ChEBI" id="CHEBI:78449"/>
        <dbReference type="ChEBI" id="CHEBI:78450"/>
    </reaction>
    <physiologicalReaction direction="left-to-right" evidence="44">
        <dbReference type="Rhea" id="RHEA:41801"/>
    </physiologicalReaction>
</comment>
<dbReference type="GO" id="GO:0004315">
    <property type="term" value="F:3-oxoacyl-[acyl-carrier-protein] synthase activity"/>
    <property type="evidence" value="ECO:0007669"/>
    <property type="project" value="UniProtKB-EC"/>
</dbReference>
<evidence type="ECO:0000256" key="15">
    <source>
        <dbReference type="ARBA" id="ARBA00022857"/>
    </source>
</evidence>
<dbReference type="InterPro" id="IPR042104">
    <property type="entry name" value="PKS_dehydratase_sf"/>
</dbReference>
<evidence type="ECO:0000256" key="8">
    <source>
        <dbReference type="ARBA" id="ARBA00022450"/>
    </source>
</evidence>
<dbReference type="InterPro" id="IPR014031">
    <property type="entry name" value="Ketoacyl_synth_C"/>
</dbReference>
<dbReference type="Pfam" id="PF13602">
    <property type="entry name" value="ADH_zinc_N_2"/>
    <property type="match status" value="1"/>
</dbReference>
<proteinExistence type="predicted"/>
<evidence type="ECO:0000259" key="65">
    <source>
        <dbReference type="PROSITE" id="PS52004"/>
    </source>
</evidence>
<keyword evidence="16" id="KW-0663">Pyridoxal phosphate</keyword>
<evidence type="ECO:0000256" key="29">
    <source>
        <dbReference type="ARBA" id="ARBA00023399"/>
    </source>
</evidence>
<dbReference type="SUPFAM" id="SSF50129">
    <property type="entry name" value="GroES-like"/>
    <property type="match status" value="1"/>
</dbReference>
<evidence type="ECO:0000313" key="67">
    <source>
        <dbReference type="Proteomes" id="UP001162156"/>
    </source>
</evidence>
<evidence type="ECO:0000256" key="34">
    <source>
        <dbReference type="ARBA" id="ARBA00047300"/>
    </source>
</evidence>
<evidence type="ECO:0000256" key="24">
    <source>
        <dbReference type="ARBA" id="ARBA00023351"/>
    </source>
</evidence>
<evidence type="ECO:0000256" key="41">
    <source>
        <dbReference type="ARBA" id="ARBA00047810"/>
    </source>
</evidence>
<evidence type="ECO:0000256" key="59">
    <source>
        <dbReference type="ARBA" id="ARBA00049414"/>
    </source>
</evidence>
<evidence type="ECO:0000256" key="40">
    <source>
        <dbReference type="ARBA" id="ARBA00047578"/>
    </source>
</evidence>
<dbReference type="SMART" id="SM00829">
    <property type="entry name" value="PKS_ER"/>
    <property type="match status" value="1"/>
</dbReference>
<dbReference type="InterPro" id="IPR036291">
    <property type="entry name" value="NAD(P)-bd_dom_sf"/>
</dbReference>
<evidence type="ECO:0000256" key="26">
    <source>
        <dbReference type="ARBA" id="ARBA00023388"/>
    </source>
</evidence>
<comment type="catalytic activity">
    <reaction evidence="38">
        <text>tetradecanoyl-[ACP] + malonyl-[ACP] + H(+) = 3-oxohexadecanoyl-[ACP] + holo-[ACP] + CO2</text>
        <dbReference type="Rhea" id="RHEA:41900"/>
        <dbReference type="Rhea" id="RHEA-COMP:9623"/>
        <dbReference type="Rhea" id="RHEA-COMP:9648"/>
        <dbReference type="Rhea" id="RHEA-COMP:9649"/>
        <dbReference type="Rhea" id="RHEA-COMP:9685"/>
        <dbReference type="ChEBI" id="CHEBI:15378"/>
        <dbReference type="ChEBI" id="CHEBI:16526"/>
        <dbReference type="ChEBI" id="CHEBI:64479"/>
        <dbReference type="ChEBI" id="CHEBI:78449"/>
        <dbReference type="ChEBI" id="CHEBI:78477"/>
        <dbReference type="ChEBI" id="CHEBI:78478"/>
    </reaction>
    <physiologicalReaction direction="left-to-right" evidence="38">
        <dbReference type="Rhea" id="RHEA:41901"/>
    </physiologicalReaction>
</comment>
<dbReference type="InterPro" id="IPR020841">
    <property type="entry name" value="PKS_Beta-ketoAc_synthase_dom"/>
</dbReference>
<keyword evidence="21" id="KW-0275">Fatty acid biosynthesis</keyword>
<comment type="catalytic activity">
    <reaction evidence="33">
        <text>acetyl-CoA + n malonyl-CoA + 2n NADPH + 2n H(+) = a long-chain fatty acid + (n+1) CoA + n CO2 + 2n NADP(+).</text>
        <dbReference type="EC" id="2.3.1.85"/>
    </reaction>
</comment>
<dbReference type="Gene3D" id="3.30.70.3290">
    <property type="match status" value="1"/>
</dbReference>
<evidence type="ECO:0000256" key="23">
    <source>
        <dbReference type="ARBA" id="ARBA00023332"/>
    </source>
</evidence>
<dbReference type="InterPro" id="IPR036736">
    <property type="entry name" value="ACP-like_sf"/>
</dbReference>
<evidence type="ECO:0000256" key="9">
    <source>
        <dbReference type="ARBA" id="ARBA00022516"/>
    </source>
</evidence>
<dbReference type="GO" id="GO:0031177">
    <property type="term" value="F:phosphopantetheine binding"/>
    <property type="evidence" value="ECO:0007669"/>
    <property type="project" value="InterPro"/>
</dbReference>
<keyword evidence="17" id="KW-0007">Acetylation</keyword>
<comment type="catalytic activity">
    <reaction evidence="39">
        <text>(2E)-butenoyl-[ACP] + NADPH + H(+) = butanoyl-[ACP] + NADP(+)</text>
        <dbReference type="Rhea" id="RHEA:41812"/>
        <dbReference type="Rhea" id="RHEA-COMP:9627"/>
        <dbReference type="Rhea" id="RHEA-COMP:9628"/>
        <dbReference type="ChEBI" id="CHEBI:15378"/>
        <dbReference type="ChEBI" id="CHEBI:57783"/>
        <dbReference type="ChEBI" id="CHEBI:58349"/>
        <dbReference type="ChEBI" id="CHEBI:78453"/>
        <dbReference type="ChEBI" id="CHEBI:78454"/>
    </reaction>
    <physiologicalReaction direction="left-to-right" evidence="39">
        <dbReference type="Rhea" id="RHEA:41813"/>
    </physiologicalReaction>
</comment>
<dbReference type="Pfam" id="PF00550">
    <property type="entry name" value="PP-binding"/>
    <property type="match status" value="1"/>
</dbReference>
<evidence type="ECO:0000256" key="50">
    <source>
        <dbReference type="ARBA" id="ARBA00048571"/>
    </source>
</evidence>
<dbReference type="PROSITE" id="PS52004">
    <property type="entry name" value="KS3_2"/>
    <property type="match status" value="1"/>
</dbReference>
<feature type="domain" description="Ketosynthase family 3 (KS3)" evidence="65">
    <location>
        <begin position="1"/>
        <end position="401"/>
    </location>
</feature>
<dbReference type="Pfam" id="PF16197">
    <property type="entry name" value="KAsynt_C_assoc"/>
    <property type="match status" value="1"/>
</dbReference>
<dbReference type="EC" id="2.3.1.41" evidence="6"/>
<comment type="caution">
    <text evidence="66">The sequence shown here is derived from an EMBL/GenBank/DDBJ whole genome shotgun (WGS) entry which is preliminary data.</text>
</comment>
<keyword evidence="20" id="KW-0443">Lipid metabolism</keyword>
<dbReference type="InterPro" id="IPR057326">
    <property type="entry name" value="KR_dom"/>
</dbReference>
<comment type="catalytic activity">
    <reaction evidence="58">
        <text>3-oxododecanoyl-[ACP] + NADPH + H(+) = (3R)-hydroxydodecanoyl-[ACP] + NADP(+)</text>
        <dbReference type="Rhea" id="RHEA:41872"/>
        <dbReference type="Rhea" id="RHEA-COMP:9641"/>
        <dbReference type="Rhea" id="RHEA-COMP:9642"/>
        <dbReference type="ChEBI" id="CHEBI:15378"/>
        <dbReference type="ChEBI" id="CHEBI:57783"/>
        <dbReference type="ChEBI" id="CHEBI:58349"/>
        <dbReference type="ChEBI" id="CHEBI:78469"/>
        <dbReference type="ChEBI" id="CHEBI:78470"/>
    </reaction>
    <physiologicalReaction direction="left-to-right" evidence="58">
        <dbReference type="Rhea" id="RHEA:41873"/>
    </physiologicalReaction>
</comment>
<dbReference type="FunFam" id="1.10.1200.10:FF:000013">
    <property type="entry name" value="Fatty acid synthase"/>
    <property type="match status" value="1"/>
</dbReference>
<dbReference type="InterPro" id="IPR049391">
    <property type="entry name" value="FAS_pseudo-KR"/>
</dbReference>
<comment type="catalytic activity">
    <reaction evidence="42">
        <text>(2E)-hexenoyl-[ACP] + NADPH + H(+) = hexanoyl-[ACP] + NADP(+)</text>
        <dbReference type="Rhea" id="RHEA:41832"/>
        <dbReference type="Rhea" id="RHEA-COMP:9631"/>
        <dbReference type="Rhea" id="RHEA-COMP:9632"/>
        <dbReference type="ChEBI" id="CHEBI:15378"/>
        <dbReference type="ChEBI" id="CHEBI:57783"/>
        <dbReference type="ChEBI" id="CHEBI:58349"/>
        <dbReference type="ChEBI" id="CHEBI:78458"/>
        <dbReference type="ChEBI" id="CHEBI:78459"/>
    </reaction>
    <physiologicalReaction direction="left-to-right" evidence="42">
        <dbReference type="Rhea" id="RHEA:41833"/>
    </physiologicalReaction>
</comment>
<dbReference type="InterPro" id="IPR020843">
    <property type="entry name" value="ER"/>
</dbReference>
<dbReference type="GO" id="GO:0004313">
    <property type="term" value="F:[acyl-carrier-protein] S-acetyltransferase activity"/>
    <property type="evidence" value="ECO:0007669"/>
    <property type="project" value="UniProtKB-EC"/>
</dbReference>
<comment type="function">
    <text evidence="32">Fatty acid synthetase is a multifunctional enzyme that catalyzes the de novo biosynthesis of long-chain saturated fatty acids starting from acetyl-CoA and malonyl-CoA in the presence of NADPH. This multifunctional protein contains 7 catalytic activities and a site for the binding of the prosthetic group 4'-phosphopantetheine of the acyl carrier protein ([ACP]) domain.</text>
</comment>
<keyword evidence="9" id="KW-0444">Lipid biosynthesis</keyword>
<evidence type="ECO:0000256" key="19">
    <source>
        <dbReference type="ARBA" id="ARBA00023027"/>
    </source>
</evidence>
<dbReference type="InterPro" id="IPR001031">
    <property type="entry name" value="Thioesterase"/>
</dbReference>
<comment type="catalytic activity">
    <reaction evidence="40">
        <text>dodecanoyl-[ACP] + malonyl-[ACP] + H(+) = 3-oxotetradecanoyl-[ACP] + holo-[ACP] + CO2</text>
        <dbReference type="Rhea" id="RHEA:41884"/>
        <dbReference type="Rhea" id="RHEA-COMP:9623"/>
        <dbReference type="Rhea" id="RHEA-COMP:9644"/>
        <dbReference type="Rhea" id="RHEA-COMP:9645"/>
        <dbReference type="Rhea" id="RHEA-COMP:9685"/>
        <dbReference type="ChEBI" id="CHEBI:15378"/>
        <dbReference type="ChEBI" id="CHEBI:16526"/>
        <dbReference type="ChEBI" id="CHEBI:64479"/>
        <dbReference type="ChEBI" id="CHEBI:65264"/>
        <dbReference type="ChEBI" id="CHEBI:78449"/>
        <dbReference type="ChEBI" id="CHEBI:78473"/>
    </reaction>
    <physiologicalReaction direction="left-to-right" evidence="40">
        <dbReference type="Rhea" id="RHEA:41885"/>
    </physiologicalReaction>
</comment>
<feature type="domain" description="Carrier" evidence="64">
    <location>
        <begin position="1820"/>
        <end position="1897"/>
    </location>
</feature>
<dbReference type="InterPro" id="IPR018201">
    <property type="entry name" value="Ketoacyl_synth_AS"/>
</dbReference>
<dbReference type="Pfam" id="PF08659">
    <property type="entry name" value="KR"/>
    <property type="match status" value="1"/>
</dbReference>
<keyword evidence="18" id="KW-0560">Oxidoreductase</keyword>
<comment type="catalytic activity">
    <reaction evidence="49">
        <text>a fatty acyl-[ACP] + malonyl-[ACP] + H(+) = a 3-oxoacyl-[ACP] + holo-[ACP] + CO2</text>
        <dbReference type="Rhea" id="RHEA:22836"/>
        <dbReference type="Rhea" id="RHEA-COMP:9623"/>
        <dbReference type="Rhea" id="RHEA-COMP:9685"/>
        <dbReference type="Rhea" id="RHEA-COMP:9916"/>
        <dbReference type="Rhea" id="RHEA-COMP:14125"/>
        <dbReference type="ChEBI" id="CHEBI:15378"/>
        <dbReference type="ChEBI" id="CHEBI:16526"/>
        <dbReference type="ChEBI" id="CHEBI:64479"/>
        <dbReference type="ChEBI" id="CHEBI:78449"/>
        <dbReference type="ChEBI" id="CHEBI:78776"/>
        <dbReference type="ChEBI" id="CHEBI:138651"/>
        <dbReference type="EC" id="2.3.1.41"/>
    </reaction>
    <physiologicalReaction direction="left-to-right" evidence="49">
        <dbReference type="Rhea" id="RHEA:22837"/>
    </physiologicalReaction>
</comment>
<dbReference type="InterPro" id="IPR011032">
    <property type="entry name" value="GroES-like_sf"/>
</dbReference>
<dbReference type="PANTHER" id="PTHR43775:SF7">
    <property type="entry name" value="FATTY ACID SYNTHASE"/>
    <property type="match status" value="1"/>
</dbReference>
<evidence type="ECO:0000313" key="66">
    <source>
        <dbReference type="EMBL" id="KAJ8935858.1"/>
    </source>
</evidence>
<evidence type="ECO:0000259" key="64">
    <source>
        <dbReference type="PROSITE" id="PS50075"/>
    </source>
</evidence>
<evidence type="ECO:0000256" key="4">
    <source>
        <dbReference type="ARBA" id="ARBA00012873"/>
    </source>
</evidence>
<comment type="catalytic activity">
    <reaction evidence="43">
        <text>3-oxobutanoyl-[ACP] + NADPH + H(+) = (3R)-hydroxybutanoyl-[ACP] + NADP(+)</text>
        <dbReference type="Rhea" id="RHEA:41804"/>
        <dbReference type="Rhea" id="RHEA-COMP:9625"/>
        <dbReference type="Rhea" id="RHEA-COMP:9626"/>
        <dbReference type="ChEBI" id="CHEBI:15378"/>
        <dbReference type="ChEBI" id="CHEBI:57783"/>
        <dbReference type="ChEBI" id="CHEBI:58349"/>
        <dbReference type="ChEBI" id="CHEBI:78450"/>
        <dbReference type="ChEBI" id="CHEBI:78451"/>
    </reaction>
    <physiologicalReaction direction="left-to-right" evidence="43">
        <dbReference type="Rhea" id="RHEA:41805"/>
    </physiologicalReaction>
</comment>
<dbReference type="GO" id="GO:0141148">
    <property type="term" value="F:enoyl-[acyl-carrier-protein] reductase (NADPH) activity"/>
    <property type="evidence" value="ECO:0007669"/>
    <property type="project" value="UniProtKB-EC"/>
</dbReference>
<evidence type="ECO:0000256" key="32">
    <source>
        <dbReference type="ARBA" id="ARBA00023442"/>
    </source>
</evidence>
<dbReference type="Gene3D" id="1.10.1200.10">
    <property type="entry name" value="ACP-like"/>
    <property type="match status" value="1"/>
</dbReference>
<evidence type="ECO:0000256" key="18">
    <source>
        <dbReference type="ARBA" id="ARBA00023002"/>
    </source>
</evidence>
<comment type="catalytic activity">
    <reaction evidence="50">
        <text>3-oxohexanoyl-[ACP] + NADPH + H(+) = (3R)-hydroxyhexanoyl-[ACP] + NADP(+)</text>
        <dbReference type="Rhea" id="RHEA:41824"/>
        <dbReference type="Rhea" id="RHEA-COMP:9629"/>
        <dbReference type="Rhea" id="RHEA-COMP:9630"/>
        <dbReference type="ChEBI" id="CHEBI:15378"/>
        <dbReference type="ChEBI" id="CHEBI:57783"/>
        <dbReference type="ChEBI" id="CHEBI:58349"/>
        <dbReference type="ChEBI" id="CHEBI:78456"/>
        <dbReference type="ChEBI" id="CHEBI:78457"/>
    </reaction>
    <physiologicalReaction direction="left-to-right" evidence="50">
        <dbReference type="Rhea" id="RHEA:41825"/>
    </physiologicalReaction>
</comment>
<dbReference type="PANTHER" id="PTHR43775">
    <property type="entry name" value="FATTY ACID SYNTHASE"/>
    <property type="match status" value="1"/>
</dbReference>
<keyword evidence="12" id="KW-0702">S-nitrosylation</keyword>
<dbReference type="InterPro" id="IPR020806">
    <property type="entry name" value="PKS_PP-bd"/>
</dbReference>
<keyword evidence="67" id="KW-1185">Reference proteome</keyword>
<dbReference type="GO" id="GO:0004316">
    <property type="term" value="F:3-oxoacyl-[acyl-carrier-protein] reductase (NADPH) activity"/>
    <property type="evidence" value="ECO:0007669"/>
    <property type="project" value="UniProtKB-EC"/>
</dbReference>
<dbReference type="Pfam" id="PF02801">
    <property type="entry name" value="Ketoacyl-synt_C"/>
    <property type="match status" value="1"/>
</dbReference>
<dbReference type="CDD" id="cd05195">
    <property type="entry name" value="enoyl_red"/>
    <property type="match status" value="1"/>
</dbReference>
<evidence type="ECO:0000256" key="39">
    <source>
        <dbReference type="ARBA" id="ARBA00047500"/>
    </source>
</evidence>
<dbReference type="CDD" id="cd00833">
    <property type="entry name" value="PKS"/>
    <property type="match status" value="1"/>
</dbReference>
<dbReference type="GO" id="GO:0004312">
    <property type="term" value="F:fatty acid synthase activity"/>
    <property type="evidence" value="ECO:0007669"/>
    <property type="project" value="UniProtKB-EC"/>
</dbReference>
<comment type="catalytic activity">
    <reaction evidence="34">
        <text>3-oxooctadecanoyl-[ACP] + NADPH + H(+) = (3R)-hydroxyoctadecanoyl-[ACP] + NADP(+)</text>
        <dbReference type="Rhea" id="RHEA:41920"/>
        <dbReference type="Rhea" id="RHEA-COMP:9653"/>
        <dbReference type="Rhea" id="RHEA-COMP:9654"/>
        <dbReference type="ChEBI" id="CHEBI:15378"/>
        <dbReference type="ChEBI" id="CHEBI:57783"/>
        <dbReference type="ChEBI" id="CHEBI:58349"/>
        <dbReference type="ChEBI" id="CHEBI:78487"/>
        <dbReference type="ChEBI" id="CHEBI:78488"/>
    </reaction>
    <physiologicalReaction direction="left-to-right" evidence="34">
        <dbReference type="Rhea" id="RHEA:41921"/>
    </physiologicalReaction>
</comment>
<evidence type="ECO:0000256" key="12">
    <source>
        <dbReference type="ARBA" id="ARBA00022799"/>
    </source>
</evidence>
<evidence type="ECO:0000256" key="54">
    <source>
        <dbReference type="ARBA" id="ARBA00048935"/>
    </source>
</evidence>
<evidence type="ECO:0000256" key="61">
    <source>
        <dbReference type="ARBA" id="ARBA00049449"/>
    </source>
</evidence>
<evidence type="ECO:0000256" key="30">
    <source>
        <dbReference type="ARBA" id="ARBA00023401"/>
    </source>
</evidence>
<evidence type="ECO:0000256" key="17">
    <source>
        <dbReference type="ARBA" id="ARBA00022990"/>
    </source>
</evidence>
<comment type="catalytic activity">
    <reaction evidence="56">
        <text>decanoyl-[ACP] + malonyl-[ACP] + H(+) = 3-oxododecanoyl-[ACP] + holo-[ACP] + CO2</text>
        <dbReference type="Rhea" id="RHEA:41868"/>
        <dbReference type="Rhea" id="RHEA-COMP:9623"/>
        <dbReference type="Rhea" id="RHEA-COMP:9640"/>
        <dbReference type="Rhea" id="RHEA-COMP:9641"/>
        <dbReference type="Rhea" id="RHEA-COMP:9685"/>
        <dbReference type="ChEBI" id="CHEBI:15378"/>
        <dbReference type="ChEBI" id="CHEBI:16526"/>
        <dbReference type="ChEBI" id="CHEBI:64479"/>
        <dbReference type="ChEBI" id="CHEBI:78449"/>
        <dbReference type="ChEBI" id="CHEBI:78468"/>
        <dbReference type="ChEBI" id="CHEBI:78469"/>
    </reaction>
    <physiologicalReaction direction="left-to-right" evidence="56">
        <dbReference type="Rhea" id="RHEA:41869"/>
    </physiologicalReaction>
</comment>
<evidence type="ECO:0000256" key="11">
    <source>
        <dbReference type="ARBA" id="ARBA00022679"/>
    </source>
</evidence>
<comment type="catalytic activity">
    <reaction evidence="46">
        <text>(2E)-dodecenoyl-[ACP] + NADPH + H(+) = dodecanoyl-[ACP] + NADP(+)</text>
        <dbReference type="Rhea" id="RHEA:41880"/>
        <dbReference type="Rhea" id="RHEA-COMP:9643"/>
        <dbReference type="Rhea" id="RHEA-COMP:9644"/>
        <dbReference type="ChEBI" id="CHEBI:15378"/>
        <dbReference type="ChEBI" id="CHEBI:57783"/>
        <dbReference type="ChEBI" id="CHEBI:58349"/>
        <dbReference type="ChEBI" id="CHEBI:65264"/>
        <dbReference type="ChEBI" id="CHEBI:78472"/>
    </reaction>
    <physiologicalReaction direction="left-to-right" evidence="46">
        <dbReference type="Rhea" id="RHEA:41881"/>
    </physiologicalReaction>
</comment>
<dbReference type="EC" id="2.3.1.85" evidence="4"/>
<comment type="catalytic activity">
    <reaction evidence="27">
        <text>a (3R)-hydroxyacyl-[ACP] = a (2E)-enoyl-[ACP] + H2O</text>
        <dbReference type="Rhea" id="RHEA:13097"/>
        <dbReference type="Rhea" id="RHEA-COMP:9925"/>
        <dbReference type="Rhea" id="RHEA-COMP:9945"/>
        <dbReference type="ChEBI" id="CHEBI:15377"/>
        <dbReference type="ChEBI" id="CHEBI:78784"/>
        <dbReference type="ChEBI" id="CHEBI:78827"/>
        <dbReference type="EC" id="4.2.1.59"/>
    </reaction>
    <physiologicalReaction direction="left-to-right" evidence="27">
        <dbReference type="Rhea" id="RHEA:13098"/>
    </physiologicalReaction>
</comment>
<dbReference type="FunFam" id="3.40.50.720:FF:000209">
    <property type="entry name" value="Polyketide synthase Pks12"/>
    <property type="match status" value="1"/>
</dbReference>
<dbReference type="InterPro" id="IPR032821">
    <property type="entry name" value="PKS_assoc"/>
</dbReference>
<evidence type="ECO:0000256" key="49">
    <source>
        <dbReference type="ARBA" id="ARBA00048506"/>
    </source>
</evidence>
<comment type="catalytic activity">
    <reaction evidence="28">
        <text>(3R)-hydroxytetradecanoyl-[ACP] = (2E)-tetradecenoyl-[ACP] + H2O</text>
        <dbReference type="Rhea" id="RHEA:41892"/>
        <dbReference type="Rhea" id="RHEA-COMP:9646"/>
        <dbReference type="Rhea" id="RHEA-COMP:9647"/>
        <dbReference type="ChEBI" id="CHEBI:15377"/>
        <dbReference type="ChEBI" id="CHEBI:78474"/>
        <dbReference type="ChEBI" id="CHEBI:78475"/>
    </reaction>
    <physiologicalReaction direction="left-to-right" evidence="28">
        <dbReference type="Rhea" id="RHEA:41893"/>
    </physiologicalReaction>
</comment>
<evidence type="ECO:0000256" key="56">
    <source>
        <dbReference type="ARBA" id="ARBA00049109"/>
    </source>
</evidence>
<keyword evidence="10" id="KW-0597">Phosphoprotein</keyword>
<keyword evidence="13" id="KW-0378">Hydrolase</keyword>
<evidence type="ECO:0000256" key="7">
    <source>
        <dbReference type="ARBA" id="ARBA00018769"/>
    </source>
</evidence>
<dbReference type="InterPro" id="IPR001227">
    <property type="entry name" value="Ac_transferase_dom_sf"/>
</dbReference>
<comment type="catalytic activity">
    <reaction evidence="48">
        <text>(2E)-octenoyl-[ACP] + NADPH + H(+) = octanoyl-[ACP] + NADP(+)</text>
        <dbReference type="Rhea" id="RHEA:41848"/>
        <dbReference type="Rhea" id="RHEA-COMP:9635"/>
        <dbReference type="Rhea" id="RHEA-COMP:9636"/>
        <dbReference type="ChEBI" id="CHEBI:15378"/>
        <dbReference type="ChEBI" id="CHEBI:57783"/>
        <dbReference type="ChEBI" id="CHEBI:58349"/>
        <dbReference type="ChEBI" id="CHEBI:78462"/>
        <dbReference type="ChEBI" id="CHEBI:78463"/>
    </reaction>
    <physiologicalReaction direction="left-to-right" evidence="48">
        <dbReference type="Rhea" id="RHEA:41849"/>
    </physiologicalReaction>
</comment>
<dbReference type="FunFam" id="3.90.180.10:FF:000015">
    <property type="entry name" value="Fatty acid synthase"/>
    <property type="match status" value="1"/>
</dbReference>
<dbReference type="Gene3D" id="3.40.366.10">
    <property type="entry name" value="Malonyl-Coenzyme A Acyl Carrier Protein, domain 2"/>
    <property type="match status" value="1"/>
</dbReference>
<dbReference type="Pfam" id="PF00698">
    <property type="entry name" value="Acyl_transf_1"/>
    <property type="match status" value="2"/>
</dbReference>